<dbReference type="KEGG" id="sgn:SGRA_3451"/>
<dbReference type="Proteomes" id="UP000007519">
    <property type="component" value="Chromosome"/>
</dbReference>
<reference evidence="3 4" key="1">
    <citation type="journal article" date="2012" name="Stand. Genomic Sci.">
        <title>Complete genome sequencing and analysis of Saprospira grandis str. Lewin, a predatory marine bacterium.</title>
        <authorList>
            <person name="Saw J.H."/>
            <person name="Yuryev A."/>
            <person name="Kanbe M."/>
            <person name="Hou S."/>
            <person name="Young A.G."/>
            <person name="Aizawa S."/>
            <person name="Alam M."/>
        </authorList>
    </citation>
    <scope>NUCLEOTIDE SEQUENCE [LARGE SCALE GENOMIC DNA]</scope>
    <source>
        <strain evidence="3 4">Lewin</strain>
    </source>
</reference>
<evidence type="ECO:0000313" key="4">
    <source>
        <dbReference type="Proteomes" id="UP000007519"/>
    </source>
</evidence>
<keyword evidence="1" id="KW-0472">Membrane</keyword>
<dbReference type="InterPro" id="IPR006665">
    <property type="entry name" value="OmpA-like"/>
</dbReference>
<name>H6L1U8_SAPGL</name>
<sequence length="760" mass="88706">MRNLLSLSLFFFLPVVLFAQDKYQLFYAPNAYSLTAKQQADLSKILQARPLSVLKIQPFTDDLGSDIDNEVLAENRAKTIIQFVQKQGFEQLQFEQLPYERQPLDASLPIAEARQQLRRIDLYFYNAEEFEEVKNKDVWTSFYSKQRKEAQQFFSFSAQKGKFIQGKEGIQIDIPENSFLGPDGRPYQGQVSLVLQEALSMKDMILQNLSTTSNGELIETGGMIYLAAKGENGEELSLAEGKDLTVGFPGAAAALPGMQIFQGPNTADPHAEINWQPVGNPLELFVEEKLDSTMSFSKDYFGYKEELLYLLKEPFLAKEKKEVPKSFKLRSPRLKVERTFVAFEEYLAQKYPQKAGETEASYQRRIRKKKIKLRKKYNNKKRSWRNKYRAYQKDSSRYTRARSRYEKEQKAYNEFLNREHQEAQEFLAYLEALSHEHLHELLDSCLQEIRRSYNPKRYNQAGSTVGGFMELLPFYQYDALGDFKLEIEKTKELNPEFSYKKIDAYEEAFNRALGLFEKQLEQQKNNWAKPLKDEKKQEYWDWPKDIAQEEIRLKLAALLKDERGGFTPLGQKKYAEIKKMFWAKKEYVSYKQWKTKAYSNCILNMQKIEAEQQKASKACKDVDSLAAEVLAKKERYGLLQKEEKSREVVRQMKISNLGWINCDRFFMEKGAKMDLILASASTYAQYFLIFKNINGIMRANHRATFKNVPENYEAKLIGIKQFGDQIEFMEVEDKVLELDKKYFPFQKVSEKELAAKLEAL</sequence>
<dbReference type="HOGENOM" id="CLU_366763_0_0_10"/>
<dbReference type="GO" id="GO:0016020">
    <property type="term" value="C:membrane"/>
    <property type="evidence" value="ECO:0007669"/>
    <property type="project" value="UniProtKB-UniRule"/>
</dbReference>
<dbReference type="STRING" id="984262.SGRA_3451"/>
<dbReference type="OrthoDB" id="1488726at2"/>
<evidence type="ECO:0000256" key="1">
    <source>
        <dbReference type="PROSITE-ProRule" id="PRU00473"/>
    </source>
</evidence>
<gene>
    <name evidence="3" type="ordered locus">SGRA_3451</name>
</gene>
<dbReference type="Pfam" id="PF00691">
    <property type="entry name" value="OmpA"/>
    <property type="match status" value="1"/>
</dbReference>
<evidence type="ECO:0000313" key="3">
    <source>
        <dbReference type="EMBL" id="AFC26176.1"/>
    </source>
</evidence>
<dbReference type="Gene3D" id="3.30.1330.60">
    <property type="entry name" value="OmpA-like domain"/>
    <property type="match status" value="1"/>
</dbReference>
<keyword evidence="4" id="KW-1185">Reference proteome</keyword>
<accession>H6L1U8</accession>
<dbReference type="RefSeq" id="WP_015693770.1">
    <property type="nucleotide sequence ID" value="NC_016940.1"/>
</dbReference>
<protein>
    <submittedName>
        <fullName evidence="3">OmpA family protein</fullName>
    </submittedName>
</protein>
<organism evidence="3 4">
    <name type="scientific">Saprospira grandis (strain Lewin)</name>
    <dbReference type="NCBI Taxonomy" id="984262"/>
    <lineage>
        <taxon>Bacteria</taxon>
        <taxon>Pseudomonadati</taxon>
        <taxon>Bacteroidota</taxon>
        <taxon>Saprospiria</taxon>
        <taxon>Saprospirales</taxon>
        <taxon>Saprospiraceae</taxon>
        <taxon>Saprospira</taxon>
    </lineage>
</organism>
<dbReference type="SUPFAM" id="SSF103088">
    <property type="entry name" value="OmpA-like"/>
    <property type="match status" value="1"/>
</dbReference>
<dbReference type="PROSITE" id="PS51123">
    <property type="entry name" value="OMPA_2"/>
    <property type="match status" value="1"/>
</dbReference>
<dbReference type="InterPro" id="IPR036737">
    <property type="entry name" value="OmpA-like_sf"/>
</dbReference>
<evidence type="ECO:0000259" key="2">
    <source>
        <dbReference type="PROSITE" id="PS51123"/>
    </source>
</evidence>
<dbReference type="eggNOG" id="COG2885">
    <property type="taxonomic scope" value="Bacteria"/>
</dbReference>
<feature type="domain" description="OmpA-like" evidence="2">
    <location>
        <begin position="5"/>
        <end position="128"/>
    </location>
</feature>
<dbReference type="EMBL" id="CP002831">
    <property type="protein sequence ID" value="AFC26176.1"/>
    <property type="molecule type" value="Genomic_DNA"/>
</dbReference>
<proteinExistence type="predicted"/>
<dbReference type="AlphaFoldDB" id="H6L1U8"/>